<dbReference type="SUPFAM" id="SSF53697">
    <property type="entry name" value="SIS domain"/>
    <property type="match status" value="1"/>
</dbReference>
<proteinExistence type="inferred from homology"/>
<dbReference type="PANTHER" id="PTHR10088">
    <property type="entry name" value="GLUCOKINASE REGULATORY PROTEIN"/>
    <property type="match status" value="1"/>
</dbReference>
<dbReference type="PROSITE" id="PS51464">
    <property type="entry name" value="SIS"/>
    <property type="match status" value="1"/>
</dbReference>
<dbReference type="Gene3D" id="1.10.8.1080">
    <property type="match status" value="1"/>
</dbReference>
<dbReference type="EC" id="4.2.1.126" evidence="3"/>
<dbReference type="InterPro" id="IPR040190">
    <property type="entry name" value="MURQ/GCKR"/>
</dbReference>
<organism evidence="5">
    <name type="scientific">candidate division LCP-89 bacterium B3_LCP</name>
    <dbReference type="NCBI Taxonomy" id="2012998"/>
    <lineage>
        <taxon>Bacteria</taxon>
        <taxon>Pseudomonadati</taxon>
        <taxon>Bacteria division LCP-89</taxon>
    </lineage>
</organism>
<comment type="caution">
    <text evidence="5">The sequence shown here is derived from an EMBL/GenBank/DDBJ whole genome shotgun (WGS) entry which is preliminary data.</text>
</comment>
<accession>A0A532UPZ2</accession>
<comment type="pathway">
    <text evidence="3">Amino-sugar metabolism; N-acetylmuramate degradation.</text>
</comment>
<reference evidence="5" key="1">
    <citation type="submission" date="2017-06" db="EMBL/GenBank/DDBJ databases">
        <title>Novel microbial phyla capable of carbon fixation and sulfur reduction in deep-sea sediments.</title>
        <authorList>
            <person name="Huang J."/>
            <person name="Baker B."/>
            <person name="Wang Y."/>
        </authorList>
    </citation>
    <scope>NUCLEOTIDE SEQUENCE [LARGE SCALE GENOMIC DNA]</scope>
    <source>
        <strain evidence="5">B3_LCP</strain>
    </source>
</reference>
<dbReference type="InterPro" id="IPR005488">
    <property type="entry name" value="Etherase_MurQ"/>
</dbReference>
<comment type="subunit">
    <text evidence="3">Homodimer.</text>
</comment>
<evidence type="ECO:0000259" key="4">
    <source>
        <dbReference type="PROSITE" id="PS51464"/>
    </source>
</evidence>
<comment type="similarity">
    <text evidence="3">Belongs to the GCKR-like family. MurNAc-6-P etherase subfamily.</text>
</comment>
<dbReference type="NCBIfam" id="NF003915">
    <property type="entry name" value="PRK05441.1"/>
    <property type="match status" value="1"/>
</dbReference>
<feature type="active site" evidence="3">
    <location>
        <position position="114"/>
    </location>
</feature>
<dbReference type="PROSITE" id="PS50012">
    <property type="entry name" value="RCC1_3"/>
    <property type="match status" value="1"/>
</dbReference>
<evidence type="ECO:0000256" key="3">
    <source>
        <dbReference type="HAMAP-Rule" id="MF_00068"/>
    </source>
</evidence>
<dbReference type="Gene3D" id="3.40.50.10490">
    <property type="entry name" value="Glucose-6-phosphate isomerase like protein, domain 1"/>
    <property type="match status" value="1"/>
</dbReference>
<dbReference type="CDD" id="cd05007">
    <property type="entry name" value="SIS_Etherase"/>
    <property type="match status" value="1"/>
</dbReference>
<dbReference type="FunFam" id="3.40.50.10490:FF:000014">
    <property type="entry name" value="N-acetylmuramic acid 6-phosphate etherase"/>
    <property type="match status" value="1"/>
</dbReference>
<dbReference type="EMBL" id="NJBN01000015">
    <property type="protein sequence ID" value="TKJ36867.1"/>
    <property type="molecule type" value="Genomic_DNA"/>
</dbReference>
<dbReference type="GO" id="GO:0097367">
    <property type="term" value="F:carbohydrate derivative binding"/>
    <property type="evidence" value="ECO:0007669"/>
    <property type="project" value="InterPro"/>
</dbReference>
<dbReference type="InterPro" id="IPR046348">
    <property type="entry name" value="SIS_dom_sf"/>
</dbReference>
<dbReference type="NCBIfam" id="NF009222">
    <property type="entry name" value="PRK12570.1"/>
    <property type="match status" value="1"/>
</dbReference>
<feature type="domain" description="SIS" evidence="4">
    <location>
        <begin position="55"/>
        <end position="221"/>
    </location>
</feature>
<protein>
    <recommendedName>
        <fullName evidence="3">N-acetylmuramic acid 6-phosphate etherase</fullName>
        <shortName evidence="3">MurNAc-6-P etherase</shortName>
        <ecNumber evidence="3">4.2.1.126</ecNumber>
    </recommendedName>
    <alternativeName>
        <fullName evidence="3">N-acetylmuramic acid 6-phosphate hydrolase</fullName>
    </alternativeName>
    <alternativeName>
        <fullName evidence="3">N-acetylmuramic acid 6-phosphate lyase</fullName>
    </alternativeName>
</protein>
<sequence>MELEKLTTEGVHPDSLDLDIFSTRQILEFMSVEDHKVAPAVKSVLPQVEKAVERVVSSFKNDGRIIYVGAGTSGRLGILDASECPPTFGSDPSQVVGLIAGGHDAVFMSREGAEDESDVGAEDLKAVNLQAQDTVLGIAASTRTPYVLGALHYAKEVGAGTIFLTCNPSPNDKTSAKLADVVISLSLGQEVVMGSTRLKAGTATKLVLNMITTTAFIHCGHVYKGMMVDLKTWSDKLQARSRRVLMLATDLGFDQADRLLEESGGSVKTAIIMALCNVDKDLAESLLQESGGFVRPAIEKGSSTSE</sequence>
<dbReference type="GO" id="GO:0097173">
    <property type="term" value="P:N-acetylmuramic acid catabolic process"/>
    <property type="evidence" value="ECO:0007669"/>
    <property type="project" value="UniProtKB-UniPathway"/>
</dbReference>
<dbReference type="GO" id="GO:0016803">
    <property type="term" value="F:ether hydrolase activity"/>
    <property type="evidence" value="ECO:0007669"/>
    <property type="project" value="TreeGrafter"/>
</dbReference>
<dbReference type="InterPro" id="IPR001347">
    <property type="entry name" value="SIS_dom"/>
</dbReference>
<comment type="function">
    <text evidence="3">Specifically catalyzes the cleavage of the D-lactyl ether substituent of MurNAc 6-phosphate, producing GlcNAc 6-phosphate and D-lactate.</text>
</comment>
<evidence type="ECO:0000313" key="5">
    <source>
        <dbReference type="EMBL" id="TKJ36867.1"/>
    </source>
</evidence>
<name>A0A532UPZ2_UNCL8</name>
<evidence type="ECO:0000256" key="1">
    <source>
        <dbReference type="ARBA" id="ARBA00023239"/>
    </source>
</evidence>
<dbReference type="GO" id="GO:0009254">
    <property type="term" value="P:peptidoglycan turnover"/>
    <property type="evidence" value="ECO:0007669"/>
    <property type="project" value="TreeGrafter"/>
</dbReference>
<dbReference type="UniPathway" id="UPA00342"/>
<keyword evidence="2 3" id="KW-0119">Carbohydrate metabolism</keyword>
<comment type="miscellaneous">
    <text evidence="3">A lyase-type mechanism (elimination/hydration) is suggested for the cleavage of the lactyl ether bond of MurNAc 6-phosphate, with the formation of an alpha,beta-unsaturated aldehyde intermediate with (E)-stereochemistry, followed by the syn addition of water to give product.</text>
</comment>
<dbReference type="InterPro" id="IPR000408">
    <property type="entry name" value="Reg_chr_condens"/>
</dbReference>
<feature type="active site" description="Proton donor" evidence="3">
    <location>
        <position position="83"/>
    </location>
</feature>
<dbReference type="HAMAP" id="MF_00068">
    <property type="entry name" value="MurQ"/>
    <property type="match status" value="1"/>
</dbReference>
<gene>
    <name evidence="3 5" type="primary">murQ</name>
    <name evidence="5" type="ORF">CEE37_14760</name>
</gene>
<dbReference type="Proteomes" id="UP000319619">
    <property type="component" value="Unassembled WGS sequence"/>
</dbReference>
<dbReference type="Pfam" id="PF22645">
    <property type="entry name" value="GKRP_SIS_N"/>
    <property type="match status" value="1"/>
</dbReference>
<dbReference type="PANTHER" id="PTHR10088:SF4">
    <property type="entry name" value="GLUCOKINASE REGULATORY PROTEIN"/>
    <property type="match status" value="1"/>
</dbReference>
<keyword evidence="1 3" id="KW-0456">Lyase</keyword>
<comment type="catalytic activity">
    <reaction evidence="3">
        <text>N-acetyl-D-muramate 6-phosphate + H2O = N-acetyl-D-glucosamine 6-phosphate + (R)-lactate</text>
        <dbReference type="Rhea" id="RHEA:26410"/>
        <dbReference type="ChEBI" id="CHEBI:15377"/>
        <dbReference type="ChEBI" id="CHEBI:16004"/>
        <dbReference type="ChEBI" id="CHEBI:57513"/>
        <dbReference type="ChEBI" id="CHEBI:58722"/>
        <dbReference type="EC" id="4.2.1.126"/>
    </reaction>
</comment>
<dbReference type="GO" id="GO:0046348">
    <property type="term" value="P:amino sugar catabolic process"/>
    <property type="evidence" value="ECO:0007669"/>
    <property type="project" value="InterPro"/>
</dbReference>
<dbReference type="NCBIfam" id="TIGR00274">
    <property type="entry name" value="N-acetylmuramic acid 6-phosphate etherase"/>
    <property type="match status" value="1"/>
</dbReference>
<dbReference type="GO" id="GO:0016835">
    <property type="term" value="F:carbon-oxygen lyase activity"/>
    <property type="evidence" value="ECO:0007669"/>
    <property type="project" value="UniProtKB-UniRule"/>
</dbReference>
<evidence type="ECO:0000256" key="2">
    <source>
        <dbReference type="ARBA" id="ARBA00023277"/>
    </source>
</evidence>
<dbReference type="AlphaFoldDB" id="A0A532UPZ2"/>